<organism evidence="9 10">
    <name type="scientific">Litoribrevibacter euphylliae</name>
    <dbReference type="NCBI Taxonomy" id="1834034"/>
    <lineage>
        <taxon>Bacteria</taxon>
        <taxon>Pseudomonadati</taxon>
        <taxon>Pseudomonadota</taxon>
        <taxon>Gammaproteobacteria</taxon>
        <taxon>Oceanospirillales</taxon>
        <taxon>Oceanospirillaceae</taxon>
        <taxon>Litoribrevibacter</taxon>
    </lineage>
</organism>
<keyword evidence="9" id="KW-0067">ATP-binding</keyword>
<dbReference type="PROSITE" id="PS50110">
    <property type="entry name" value="RESPONSE_REGULATORY"/>
    <property type="match status" value="1"/>
</dbReference>
<dbReference type="Pfam" id="PF01627">
    <property type="entry name" value="Hpt"/>
    <property type="match status" value="1"/>
</dbReference>
<dbReference type="Pfam" id="PF02518">
    <property type="entry name" value="HATPase_c"/>
    <property type="match status" value="1"/>
</dbReference>
<dbReference type="InterPro" id="IPR003594">
    <property type="entry name" value="HATPase_dom"/>
</dbReference>
<feature type="domain" description="Cyclic nucleotide-binding" evidence="6">
    <location>
        <begin position="254"/>
        <end position="370"/>
    </location>
</feature>
<evidence type="ECO:0000256" key="4">
    <source>
        <dbReference type="PROSITE-ProRule" id="PRU00169"/>
    </source>
</evidence>
<dbReference type="RefSeq" id="WP_386718876.1">
    <property type="nucleotide sequence ID" value="NZ_JBHRSZ010000004.1"/>
</dbReference>
<dbReference type="SUPFAM" id="SSF47226">
    <property type="entry name" value="Histidine-containing phosphotransfer domain, HPT domain"/>
    <property type="match status" value="1"/>
</dbReference>
<dbReference type="EMBL" id="JBHRSZ010000004">
    <property type="protein sequence ID" value="MFC3150971.1"/>
    <property type="molecule type" value="Genomic_DNA"/>
</dbReference>
<feature type="domain" description="Histidine kinase" evidence="7">
    <location>
        <begin position="641"/>
        <end position="871"/>
    </location>
</feature>
<dbReference type="PANTHER" id="PTHR43395">
    <property type="entry name" value="SENSOR HISTIDINE KINASE CHEA"/>
    <property type="match status" value="1"/>
</dbReference>
<dbReference type="InterPro" id="IPR018490">
    <property type="entry name" value="cNMP-bd_dom_sf"/>
</dbReference>
<dbReference type="Gene3D" id="3.30.450.20">
    <property type="entry name" value="PAS domain"/>
    <property type="match status" value="1"/>
</dbReference>
<dbReference type="GO" id="GO:0005524">
    <property type="term" value="F:ATP binding"/>
    <property type="evidence" value="ECO:0007669"/>
    <property type="project" value="UniProtKB-KW"/>
</dbReference>
<dbReference type="SMART" id="SM00448">
    <property type="entry name" value="REC"/>
    <property type="match status" value="1"/>
</dbReference>
<evidence type="ECO:0000256" key="2">
    <source>
        <dbReference type="ARBA" id="ARBA00012438"/>
    </source>
</evidence>
<sequence>MASQDSKSSTPELHLLLLGKNEGFQDFVQTRSGLHPQLKVVDMEVQLWETLKYLSIHLIVLNIEAYGEDGVELIMKLKRHPGHCSVPILLLVAPDQHALVQPCIDAGAIDYLTLPLVESLAITRIEAIFHNEHKIKQLRESHQELQFAHRHLQDELAKEKKKRQDLEAETLKFRELFPAWQRLPRRVQAALGEFLSAFSKLSKHSSPELHQIFIEITHHYCDILGEAFDFNQLANIPNTVTNQSRLNLLRHAPLFKGLSNYDLMMLANNMTELSIEPNTNILTQGESFDHVHLIASGTVEVWINHELITHGGVGDLFGERHVISSESKAQNTVRTIEACQTLAIEKDTFYKIIIRIPKLWRNLFQQKSTQLKIANQRISELLQHFSQGLLKVDPKGVITKEFSRKCCELFNSSQLLGKPADDCLFVDDPKHIDEFSTLYPLFFQTDHAMDFEEIANLLPEATKFMDAQGNLREYSLSYYPCVDLHDHINYVDIGIEDVTHARELARKNVLLEQEKRRMRVLYDNPEHFLRLLNLVEEIQDAEIQDTLHKLATQGTVTSQTGPQLEETQRQLHTLKGMCGMLEQEALQSSCHQLEHCLGQMTQEDTKHDSSSTGSFNDNQAFDECWQQFLSDCDSIRHILDGLGSELKTRLLGIVLTKDGFEHLKTAIKDKNWQRATRVIETFDSVPAKTLIRKWSNEAQRLAESQGKRVQVRAEGEAVRISRRLFDQLEASLIHVLRNCITHGLESPTEREQADKPSSGQIVFRCLQKNDQIEIEISDDGYGIRWEEIIHKATHDPNLNQQLITEYLDADQPWKILFLPGFSNTVEATALAGRGFGLNALKTKVTEEGGDILVKSAPNQGTTFILVFPAYSTTVDSNERLTSDAAI</sequence>
<dbReference type="InterPro" id="IPR036890">
    <property type="entry name" value="HATPase_C_sf"/>
</dbReference>
<dbReference type="Gene3D" id="3.40.50.2300">
    <property type="match status" value="1"/>
</dbReference>
<dbReference type="PROSITE" id="PS50042">
    <property type="entry name" value="CNMP_BINDING_3"/>
    <property type="match status" value="1"/>
</dbReference>
<comment type="caution">
    <text evidence="9">The sequence shown here is derived from an EMBL/GenBank/DDBJ whole genome shotgun (WGS) entry which is preliminary data.</text>
</comment>
<keyword evidence="10" id="KW-1185">Reference proteome</keyword>
<dbReference type="CDD" id="cd00038">
    <property type="entry name" value="CAP_ED"/>
    <property type="match status" value="1"/>
</dbReference>
<dbReference type="SUPFAM" id="SSF52172">
    <property type="entry name" value="CheY-like"/>
    <property type="match status" value="1"/>
</dbReference>
<dbReference type="Gene3D" id="3.30.565.10">
    <property type="entry name" value="Histidine kinase-like ATPase, C-terminal domain"/>
    <property type="match status" value="1"/>
</dbReference>
<dbReference type="SUPFAM" id="SSF55874">
    <property type="entry name" value="ATPase domain of HSP90 chaperone/DNA topoisomerase II/histidine kinase"/>
    <property type="match status" value="1"/>
</dbReference>
<dbReference type="InterPro" id="IPR001789">
    <property type="entry name" value="Sig_transdc_resp-reg_receiver"/>
</dbReference>
<feature type="domain" description="Response regulatory" evidence="8">
    <location>
        <begin position="14"/>
        <end position="129"/>
    </location>
</feature>
<dbReference type="InterPro" id="IPR051315">
    <property type="entry name" value="Bact_Chemotaxis_CheA"/>
</dbReference>
<comment type="catalytic activity">
    <reaction evidence="1">
        <text>ATP + protein L-histidine = ADP + protein N-phospho-L-histidine.</text>
        <dbReference type="EC" id="2.7.13.3"/>
    </reaction>
</comment>
<dbReference type="Gene3D" id="2.60.120.10">
    <property type="entry name" value="Jelly Rolls"/>
    <property type="match status" value="1"/>
</dbReference>
<dbReference type="PRINTS" id="PR00344">
    <property type="entry name" value="BCTRLSENSOR"/>
</dbReference>
<evidence type="ECO:0000313" key="10">
    <source>
        <dbReference type="Proteomes" id="UP001595476"/>
    </source>
</evidence>
<feature type="coiled-coil region" evidence="5">
    <location>
        <begin position="135"/>
        <end position="169"/>
    </location>
</feature>
<dbReference type="CDD" id="cd00088">
    <property type="entry name" value="HPT"/>
    <property type="match status" value="1"/>
</dbReference>
<keyword evidence="3" id="KW-0902">Two-component regulatory system</keyword>
<dbReference type="InterPro" id="IPR008207">
    <property type="entry name" value="Sig_transdc_His_kin_Hpt_dom"/>
</dbReference>
<dbReference type="PANTHER" id="PTHR43395:SF10">
    <property type="entry name" value="CHEMOTAXIS PROTEIN CHEA"/>
    <property type="match status" value="1"/>
</dbReference>
<dbReference type="InterPro" id="IPR011006">
    <property type="entry name" value="CheY-like_superfamily"/>
</dbReference>
<evidence type="ECO:0000313" key="9">
    <source>
        <dbReference type="EMBL" id="MFC3150971.1"/>
    </source>
</evidence>
<dbReference type="InterPro" id="IPR036641">
    <property type="entry name" value="HPT_dom_sf"/>
</dbReference>
<evidence type="ECO:0000259" key="7">
    <source>
        <dbReference type="PROSITE" id="PS50109"/>
    </source>
</evidence>
<evidence type="ECO:0000256" key="1">
    <source>
        <dbReference type="ARBA" id="ARBA00000085"/>
    </source>
</evidence>
<gene>
    <name evidence="9" type="ORF">ACFOEK_08025</name>
</gene>
<dbReference type="SMART" id="SM00100">
    <property type="entry name" value="cNMP"/>
    <property type="match status" value="1"/>
</dbReference>
<keyword evidence="9" id="KW-0547">Nucleotide-binding</keyword>
<evidence type="ECO:0000259" key="6">
    <source>
        <dbReference type="PROSITE" id="PS50042"/>
    </source>
</evidence>
<dbReference type="SUPFAM" id="SSF51206">
    <property type="entry name" value="cAMP-binding domain-like"/>
    <property type="match status" value="1"/>
</dbReference>
<dbReference type="Gene3D" id="1.20.120.160">
    <property type="entry name" value="HPT domain"/>
    <property type="match status" value="1"/>
</dbReference>
<evidence type="ECO:0000256" key="3">
    <source>
        <dbReference type="ARBA" id="ARBA00023012"/>
    </source>
</evidence>
<accession>A0ABV7HHG7</accession>
<dbReference type="InterPro" id="IPR004358">
    <property type="entry name" value="Sig_transdc_His_kin-like_C"/>
</dbReference>
<dbReference type="PROSITE" id="PS50109">
    <property type="entry name" value="HIS_KIN"/>
    <property type="match status" value="1"/>
</dbReference>
<protein>
    <recommendedName>
        <fullName evidence="2">histidine kinase</fullName>
        <ecNumber evidence="2">2.7.13.3</ecNumber>
    </recommendedName>
</protein>
<dbReference type="SMART" id="SM00387">
    <property type="entry name" value="HATPase_c"/>
    <property type="match status" value="1"/>
</dbReference>
<proteinExistence type="predicted"/>
<dbReference type="InterPro" id="IPR014710">
    <property type="entry name" value="RmlC-like_jellyroll"/>
</dbReference>
<evidence type="ECO:0000256" key="5">
    <source>
        <dbReference type="SAM" id="Coils"/>
    </source>
</evidence>
<keyword evidence="5" id="KW-0175">Coiled coil</keyword>
<dbReference type="Proteomes" id="UP001595476">
    <property type="component" value="Unassembled WGS sequence"/>
</dbReference>
<dbReference type="Pfam" id="PF00027">
    <property type="entry name" value="cNMP_binding"/>
    <property type="match status" value="1"/>
</dbReference>
<reference evidence="10" key="1">
    <citation type="journal article" date="2019" name="Int. J. Syst. Evol. Microbiol.">
        <title>The Global Catalogue of Microorganisms (GCM) 10K type strain sequencing project: providing services to taxonomists for standard genome sequencing and annotation.</title>
        <authorList>
            <consortium name="The Broad Institute Genomics Platform"/>
            <consortium name="The Broad Institute Genome Sequencing Center for Infectious Disease"/>
            <person name="Wu L."/>
            <person name="Ma J."/>
        </authorList>
    </citation>
    <scope>NUCLEOTIDE SEQUENCE [LARGE SCALE GENOMIC DNA]</scope>
    <source>
        <strain evidence="10">KCTC 52438</strain>
    </source>
</reference>
<dbReference type="InterPro" id="IPR005467">
    <property type="entry name" value="His_kinase_dom"/>
</dbReference>
<evidence type="ECO:0000259" key="8">
    <source>
        <dbReference type="PROSITE" id="PS50110"/>
    </source>
</evidence>
<dbReference type="EC" id="2.7.13.3" evidence="2"/>
<dbReference type="InterPro" id="IPR000595">
    <property type="entry name" value="cNMP-bd_dom"/>
</dbReference>
<comment type="caution">
    <text evidence="4">Lacks conserved residue(s) required for the propagation of feature annotation.</text>
</comment>
<name>A0ABV7HHG7_9GAMM</name>